<reference evidence="1 2" key="1">
    <citation type="submission" date="2015-08" db="EMBL/GenBank/DDBJ databases">
        <title>Next Generation Sequencing and Analysis of the Genome of Puccinia sorghi L Schw, the Causal Agent of Maize Common Rust.</title>
        <authorList>
            <person name="Rochi L."/>
            <person name="Burguener G."/>
            <person name="Darino M."/>
            <person name="Turjanski A."/>
            <person name="Kreff E."/>
            <person name="Dieguez M.J."/>
            <person name="Sacco F."/>
        </authorList>
    </citation>
    <scope>NUCLEOTIDE SEQUENCE [LARGE SCALE GENOMIC DNA]</scope>
    <source>
        <strain evidence="1 2">RO10H11247</strain>
    </source>
</reference>
<organism evidence="1 2">
    <name type="scientific">Puccinia sorghi</name>
    <dbReference type="NCBI Taxonomy" id="27349"/>
    <lineage>
        <taxon>Eukaryota</taxon>
        <taxon>Fungi</taxon>
        <taxon>Dikarya</taxon>
        <taxon>Basidiomycota</taxon>
        <taxon>Pucciniomycotina</taxon>
        <taxon>Pucciniomycetes</taxon>
        <taxon>Pucciniales</taxon>
        <taxon>Pucciniaceae</taxon>
        <taxon>Puccinia</taxon>
    </lineage>
</organism>
<evidence type="ECO:0000313" key="1">
    <source>
        <dbReference type="EMBL" id="KNZ46651.1"/>
    </source>
</evidence>
<protein>
    <submittedName>
        <fullName evidence="1">High affinity nerve growth factor receptor</fullName>
    </submittedName>
</protein>
<dbReference type="Proteomes" id="UP000037035">
    <property type="component" value="Unassembled WGS sequence"/>
</dbReference>
<gene>
    <name evidence="1" type="ORF">VP01_7090g1</name>
</gene>
<dbReference type="VEuPathDB" id="FungiDB:VP01_7090g1"/>
<accession>A0A0L6UDP7</accession>
<sequence>TVHTAQSLCILHSHCAYCTVTVHTAQSLCILHSHCAYCTVTVHTAQSLCILHSHCAYCTVTVPNNIHMQTCGVWMEAWLEHAACQLQAVEQFFLVFNHVCSSFSPMWCKKKCATVHLLVHTTFNKNLLLMHKTQPKKVLQYLNENFTHALSSTFMKQSFQEWNNNPSLENI</sequence>
<dbReference type="AlphaFoldDB" id="A0A0L6UDP7"/>
<comment type="caution">
    <text evidence="1">The sequence shown here is derived from an EMBL/GenBank/DDBJ whole genome shotgun (WGS) entry which is preliminary data.</text>
</comment>
<dbReference type="EMBL" id="LAVV01012484">
    <property type="protein sequence ID" value="KNZ46651.1"/>
    <property type="molecule type" value="Genomic_DNA"/>
</dbReference>
<keyword evidence="2" id="KW-1185">Reference proteome</keyword>
<proteinExistence type="predicted"/>
<evidence type="ECO:0000313" key="2">
    <source>
        <dbReference type="Proteomes" id="UP000037035"/>
    </source>
</evidence>
<keyword evidence="1" id="KW-0675">Receptor</keyword>
<feature type="non-terminal residue" evidence="1">
    <location>
        <position position="1"/>
    </location>
</feature>
<name>A0A0L6UDP7_9BASI</name>